<dbReference type="InterPro" id="IPR011990">
    <property type="entry name" value="TPR-like_helical_dom_sf"/>
</dbReference>
<sequence>MASLTARLIRIWRSLVLAWGLLAMLLTGLVYEGYAVLHLSRENTLISRPERIEVNDKTPVILAFAKAAQLERSGQIQEAIRLYTGILGQGDQRLRERIHYNLGTLYLREAAMLWNAKGVLEYVRVNTLVALAKEQLHTALRLNPDNWDARINLEYAHRITPPAKEREKADWQGSKSSVFATVPTIPGGAP</sequence>
<gene>
    <name evidence="1" type="ORF">sS8_4684</name>
</gene>
<organism evidence="1 2">
    <name type="scientific">Methylocaldum marinum</name>
    <dbReference type="NCBI Taxonomy" id="1432792"/>
    <lineage>
        <taxon>Bacteria</taxon>
        <taxon>Pseudomonadati</taxon>
        <taxon>Pseudomonadota</taxon>
        <taxon>Gammaproteobacteria</taxon>
        <taxon>Methylococcales</taxon>
        <taxon>Methylococcaceae</taxon>
        <taxon>Methylocaldum</taxon>
    </lineage>
</organism>
<dbReference type="Proteomes" id="UP000266313">
    <property type="component" value="Chromosome"/>
</dbReference>
<protein>
    <submittedName>
        <fullName evidence="1">Putative MxaK protein</fullName>
    </submittedName>
</protein>
<dbReference type="Gene3D" id="1.25.40.10">
    <property type="entry name" value="Tetratricopeptide repeat domain"/>
    <property type="match status" value="1"/>
</dbReference>
<dbReference type="SUPFAM" id="SSF48452">
    <property type="entry name" value="TPR-like"/>
    <property type="match status" value="1"/>
</dbReference>
<accession>A0A250KYP4</accession>
<dbReference type="KEGG" id="mmai:sS8_4684"/>
<keyword evidence="2" id="KW-1185">Reference proteome</keyword>
<dbReference type="EMBL" id="AP017928">
    <property type="protein sequence ID" value="BBA36614.1"/>
    <property type="molecule type" value="Genomic_DNA"/>
</dbReference>
<dbReference type="RefSeq" id="WP_232020398.1">
    <property type="nucleotide sequence ID" value="NZ_AP017928.1"/>
</dbReference>
<reference evidence="1 2" key="1">
    <citation type="submission" date="2016-12" db="EMBL/GenBank/DDBJ databases">
        <title>Genome sequencing of Methylocaldum marinum.</title>
        <authorList>
            <person name="Takeuchi M."/>
            <person name="Kamagata Y."/>
            <person name="Hiraoka S."/>
            <person name="Oshima K."/>
            <person name="Hattori M."/>
            <person name="Iwasaki W."/>
        </authorList>
    </citation>
    <scope>NUCLEOTIDE SEQUENCE [LARGE SCALE GENOMIC DNA]</scope>
    <source>
        <strain evidence="1 2">S8</strain>
    </source>
</reference>
<evidence type="ECO:0000313" key="2">
    <source>
        <dbReference type="Proteomes" id="UP000266313"/>
    </source>
</evidence>
<evidence type="ECO:0000313" key="1">
    <source>
        <dbReference type="EMBL" id="BBA36614.1"/>
    </source>
</evidence>
<dbReference type="AlphaFoldDB" id="A0A250KYP4"/>
<proteinExistence type="predicted"/>
<name>A0A250KYP4_9GAMM</name>